<proteinExistence type="predicted"/>
<dbReference type="AlphaFoldDB" id="A0AAE3AQ92"/>
<name>A0AAE3AQ92_9FIRM</name>
<dbReference type="InterPro" id="IPR050950">
    <property type="entry name" value="HTH-type_LysR_regulators"/>
</dbReference>
<protein>
    <submittedName>
        <fullName evidence="2">LysR family transcriptional regulator substrate-binding protein</fullName>
    </submittedName>
</protein>
<dbReference type="InterPro" id="IPR005119">
    <property type="entry name" value="LysR_subst-bd"/>
</dbReference>
<dbReference type="EMBL" id="JAJEPU010000057">
    <property type="protein sequence ID" value="MCC2165846.1"/>
    <property type="molecule type" value="Genomic_DNA"/>
</dbReference>
<dbReference type="GO" id="GO:0006355">
    <property type="term" value="P:regulation of DNA-templated transcription"/>
    <property type="evidence" value="ECO:0007669"/>
    <property type="project" value="TreeGrafter"/>
</dbReference>
<dbReference type="RefSeq" id="WP_308452044.1">
    <property type="nucleotide sequence ID" value="NZ_JAJEPU010000057.1"/>
</dbReference>
<organism evidence="2 3">
    <name type="scientific">Brotaphodocola catenula</name>
    <dbReference type="NCBI Taxonomy" id="2885361"/>
    <lineage>
        <taxon>Bacteria</taxon>
        <taxon>Bacillati</taxon>
        <taxon>Bacillota</taxon>
        <taxon>Clostridia</taxon>
        <taxon>Lachnospirales</taxon>
        <taxon>Lachnospiraceae</taxon>
        <taxon>Brotaphodocola</taxon>
    </lineage>
</organism>
<dbReference type="Gene3D" id="3.40.190.290">
    <property type="match status" value="1"/>
</dbReference>
<dbReference type="Pfam" id="PF03466">
    <property type="entry name" value="LysR_substrate"/>
    <property type="match status" value="1"/>
</dbReference>
<dbReference type="SUPFAM" id="SSF53850">
    <property type="entry name" value="Periplasmic binding protein-like II"/>
    <property type="match status" value="1"/>
</dbReference>
<evidence type="ECO:0000259" key="1">
    <source>
        <dbReference type="Pfam" id="PF03466"/>
    </source>
</evidence>
<sequence length="250" mass="28752">MVIHVEYGQRICFLKKVAYNIINDLAENKAGTLSIGLTPERGINMLMSIYPEFHKQFPNIKIKPTEIGVHKQQNMVNKGDLDIGFVTVTPKDKNNDDYDHILYEDIFLAVPRSHPLAKNASAPGESFTTIDLKAFQDEYFVLMFKSSTMRTLIDPLFEEAGFQPKILFETASNVTMRNMVKNNMACTLLAQSYVGDLSDIAYFYLPQRPRWELCTLHKKGYYLTNAAQNFISLAMRYFKEKSLEMRTQSF</sequence>
<accession>A0AAE3AQ92</accession>
<gene>
    <name evidence="2" type="ORF">LKD32_13375</name>
</gene>
<evidence type="ECO:0000313" key="3">
    <source>
        <dbReference type="Proteomes" id="UP001198962"/>
    </source>
</evidence>
<dbReference type="PANTHER" id="PTHR30419:SF8">
    <property type="entry name" value="NITROGEN ASSIMILATION TRANSCRIPTIONAL ACTIVATOR-RELATED"/>
    <property type="match status" value="1"/>
</dbReference>
<dbReference type="CDD" id="cd05466">
    <property type="entry name" value="PBP2_LTTR_substrate"/>
    <property type="match status" value="1"/>
</dbReference>
<keyword evidence="3" id="KW-1185">Reference proteome</keyword>
<dbReference type="Proteomes" id="UP001198962">
    <property type="component" value="Unassembled WGS sequence"/>
</dbReference>
<reference evidence="2" key="1">
    <citation type="submission" date="2021-10" db="EMBL/GenBank/DDBJ databases">
        <title>Anaerobic single-cell dispensing facilitates the cultivation of human gut bacteria.</title>
        <authorList>
            <person name="Afrizal A."/>
        </authorList>
    </citation>
    <scope>NUCLEOTIDE SEQUENCE</scope>
    <source>
        <strain evidence="2">CLA-AA-H274</strain>
    </source>
</reference>
<comment type="caution">
    <text evidence="2">The sequence shown here is derived from an EMBL/GenBank/DDBJ whole genome shotgun (WGS) entry which is preliminary data.</text>
</comment>
<dbReference type="GO" id="GO:0005829">
    <property type="term" value="C:cytosol"/>
    <property type="evidence" value="ECO:0007669"/>
    <property type="project" value="TreeGrafter"/>
</dbReference>
<evidence type="ECO:0000313" key="2">
    <source>
        <dbReference type="EMBL" id="MCC2165846.1"/>
    </source>
</evidence>
<dbReference type="PANTHER" id="PTHR30419">
    <property type="entry name" value="HTH-TYPE TRANSCRIPTIONAL REGULATOR YBHD"/>
    <property type="match status" value="1"/>
</dbReference>
<feature type="domain" description="LysR substrate-binding" evidence="1">
    <location>
        <begin position="28"/>
        <end position="236"/>
    </location>
</feature>